<proteinExistence type="predicted"/>
<dbReference type="PROSITE" id="PS50923">
    <property type="entry name" value="SUSHI"/>
    <property type="match status" value="2"/>
</dbReference>
<keyword evidence="3 4" id="KW-1015">Disulfide bond</keyword>
<sequence>MFIPPSPSRVSMYNNTKILLVLLILLPDFTVSINLSSTQNGEGACLGDVLIFRCTVTGFGTLVWYLGTVRVKHFTVQDEPGSEPGPGSLPDVANVTLVNVDKDPTHPLLGNLTSDLTVVVSNNTVEKYVNCSNGRKSKEILIKKQLVQLPIVIKENITGGIGEYSFRLQLQAQNRLYSLNLYNNDTPVMNFTAEGLDVSIPGLKYNTRYSFVMTNVNCFNEENTTTLEISQAGCRAPPSPVNGSIEEYRSTEEGAEIQFHCHDGYTPNEWMSSQCLNSSWSPHSMDLVCVLTPPPKLPNKNCSLRDLSPSLVEENRVCGSVSGGGVCYSGDSVGSVAVYFCDDGYSLEGDTTRECLSSGLWNGTTPRCVEREECICDDIGSCSGVNEPAVVGSTVCSIAIGVLLGVVGLYLIQRVRGQDVWPHLLLSPSPPSTSHL</sequence>
<keyword evidence="5" id="KW-0472">Membrane</keyword>
<feature type="disulfide bond" evidence="4">
    <location>
        <begin position="341"/>
        <end position="368"/>
    </location>
</feature>
<keyword evidence="1 6" id="KW-0732">Signal</keyword>
<keyword evidence="5" id="KW-1133">Transmembrane helix</keyword>
<dbReference type="Proteomes" id="UP001174909">
    <property type="component" value="Unassembled WGS sequence"/>
</dbReference>
<dbReference type="PROSITE" id="PS50227">
    <property type="entry name" value="G_PROTEIN_RECEP_F2_3"/>
    <property type="match status" value="1"/>
</dbReference>
<comment type="caution">
    <text evidence="4">Lacks conserved residue(s) required for the propagation of feature annotation.</text>
</comment>
<dbReference type="GO" id="GO:0004930">
    <property type="term" value="F:G protein-coupled receptor activity"/>
    <property type="evidence" value="ECO:0007669"/>
    <property type="project" value="InterPro"/>
</dbReference>
<dbReference type="InterPro" id="IPR035976">
    <property type="entry name" value="Sushi/SCR/CCP_sf"/>
</dbReference>
<dbReference type="SMART" id="SM00032">
    <property type="entry name" value="CCP"/>
    <property type="match status" value="2"/>
</dbReference>
<evidence type="ECO:0000256" key="3">
    <source>
        <dbReference type="ARBA" id="ARBA00023157"/>
    </source>
</evidence>
<evidence type="ECO:0000256" key="5">
    <source>
        <dbReference type="SAM" id="Phobius"/>
    </source>
</evidence>
<keyword evidence="2" id="KW-0677">Repeat</keyword>
<dbReference type="Gene3D" id="2.10.70.10">
    <property type="entry name" value="Complement Module, domain 1"/>
    <property type="match status" value="2"/>
</dbReference>
<reference evidence="9" key="1">
    <citation type="submission" date="2023-03" db="EMBL/GenBank/DDBJ databases">
        <authorList>
            <person name="Steffen K."/>
            <person name="Cardenas P."/>
        </authorList>
    </citation>
    <scope>NUCLEOTIDE SEQUENCE</scope>
</reference>
<evidence type="ECO:0000259" key="8">
    <source>
        <dbReference type="PROSITE" id="PS50923"/>
    </source>
</evidence>
<dbReference type="Pfam" id="PF00084">
    <property type="entry name" value="Sushi"/>
    <property type="match status" value="2"/>
</dbReference>
<keyword evidence="5" id="KW-0812">Transmembrane</keyword>
<feature type="transmembrane region" description="Helical" evidence="5">
    <location>
        <begin position="389"/>
        <end position="412"/>
    </location>
</feature>
<feature type="signal peptide" evidence="6">
    <location>
        <begin position="1"/>
        <end position="32"/>
    </location>
</feature>
<evidence type="ECO:0000259" key="7">
    <source>
        <dbReference type="PROSITE" id="PS50227"/>
    </source>
</evidence>
<feature type="domain" description="Sushi" evidence="8">
    <location>
        <begin position="316"/>
        <end position="370"/>
    </location>
</feature>
<dbReference type="PANTHER" id="PTHR45656:SF4">
    <property type="entry name" value="PROTEIN CBR-CLEC-78"/>
    <property type="match status" value="1"/>
</dbReference>
<evidence type="ECO:0000256" key="2">
    <source>
        <dbReference type="ARBA" id="ARBA00022737"/>
    </source>
</evidence>
<accession>A0AA35S882</accession>
<dbReference type="SUPFAM" id="SSF57535">
    <property type="entry name" value="Complement control module/SCR domain"/>
    <property type="match status" value="2"/>
</dbReference>
<feature type="domain" description="G-protein coupled receptors family 2 profile 1" evidence="7">
    <location>
        <begin position="301"/>
        <end position="378"/>
    </location>
</feature>
<keyword evidence="10" id="KW-1185">Reference proteome</keyword>
<dbReference type="AlphaFoldDB" id="A0AA35S882"/>
<protein>
    <submittedName>
        <fullName evidence="9">Sushi, von Willebrand factor type A, EGF and pentraxin domain-containing protein 1</fullName>
    </submittedName>
</protein>
<dbReference type="InterPro" id="IPR001879">
    <property type="entry name" value="GPCR_2_extracellular_dom"/>
</dbReference>
<gene>
    <name evidence="9" type="ORF">GBAR_LOCUS14134</name>
</gene>
<evidence type="ECO:0000313" key="10">
    <source>
        <dbReference type="Proteomes" id="UP001174909"/>
    </source>
</evidence>
<dbReference type="CDD" id="cd00033">
    <property type="entry name" value="CCP"/>
    <property type="match status" value="2"/>
</dbReference>
<dbReference type="EMBL" id="CASHTH010002070">
    <property type="protein sequence ID" value="CAI8024322.1"/>
    <property type="molecule type" value="Genomic_DNA"/>
</dbReference>
<evidence type="ECO:0000313" key="9">
    <source>
        <dbReference type="EMBL" id="CAI8024322.1"/>
    </source>
</evidence>
<evidence type="ECO:0000256" key="6">
    <source>
        <dbReference type="SAM" id="SignalP"/>
    </source>
</evidence>
<evidence type="ECO:0000256" key="1">
    <source>
        <dbReference type="ARBA" id="ARBA00022729"/>
    </source>
</evidence>
<feature type="chain" id="PRO_5041280778" evidence="6">
    <location>
        <begin position="33"/>
        <end position="436"/>
    </location>
</feature>
<evidence type="ECO:0000256" key="4">
    <source>
        <dbReference type="PROSITE-ProRule" id="PRU00302"/>
    </source>
</evidence>
<dbReference type="InterPro" id="IPR051277">
    <property type="entry name" value="SEZ6_CSMD_C4BPB_Regulators"/>
</dbReference>
<name>A0AA35S882_GEOBA</name>
<dbReference type="GO" id="GO:0016020">
    <property type="term" value="C:membrane"/>
    <property type="evidence" value="ECO:0007669"/>
    <property type="project" value="InterPro"/>
</dbReference>
<dbReference type="InterPro" id="IPR000436">
    <property type="entry name" value="Sushi_SCR_CCP_dom"/>
</dbReference>
<keyword evidence="4" id="KW-0768">Sushi</keyword>
<feature type="domain" description="Sushi" evidence="8">
    <location>
        <begin position="232"/>
        <end position="291"/>
    </location>
</feature>
<comment type="caution">
    <text evidence="9">The sequence shown here is derived from an EMBL/GenBank/DDBJ whole genome shotgun (WGS) entry which is preliminary data.</text>
</comment>
<organism evidence="9 10">
    <name type="scientific">Geodia barretti</name>
    <name type="common">Barrett's horny sponge</name>
    <dbReference type="NCBI Taxonomy" id="519541"/>
    <lineage>
        <taxon>Eukaryota</taxon>
        <taxon>Metazoa</taxon>
        <taxon>Porifera</taxon>
        <taxon>Demospongiae</taxon>
        <taxon>Heteroscleromorpha</taxon>
        <taxon>Tetractinellida</taxon>
        <taxon>Astrophorina</taxon>
        <taxon>Geodiidae</taxon>
        <taxon>Geodia</taxon>
    </lineage>
</organism>
<dbReference type="PANTHER" id="PTHR45656">
    <property type="entry name" value="PROTEIN CBR-CLEC-78"/>
    <property type="match status" value="1"/>
</dbReference>